<proteinExistence type="predicted"/>
<keyword evidence="3" id="KW-1185">Reference proteome</keyword>
<dbReference type="AlphaFoldDB" id="A0AAD7MJJ9"/>
<reference evidence="2" key="1">
    <citation type="submission" date="2023-03" db="EMBL/GenBank/DDBJ databases">
        <title>Massive genome expansion in bonnet fungi (Mycena s.s.) driven by repeated elements and novel gene families across ecological guilds.</title>
        <authorList>
            <consortium name="Lawrence Berkeley National Laboratory"/>
            <person name="Harder C.B."/>
            <person name="Miyauchi S."/>
            <person name="Viragh M."/>
            <person name="Kuo A."/>
            <person name="Thoen E."/>
            <person name="Andreopoulos B."/>
            <person name="Lu D."/>
            <person name="Skrede I."/>
            <person name="Drula E."/>
            <person name="Henrissat B."/>
            <person name="Morin E."/>
            <person name="Kohler A."/>
            <person name="Barry K."/>
            <person name="LaButti K."/>
            <person name="Morin E."/>
            <person name="Salamov A."/>
            <person name="Lipzen A."/>
            <person name="Mereny Z."/>
            <person name="Hegedus B."/>
            <person name="Baldrian P."/>
            <person name="Stursova M."/>
            <person name="Weitz H."/>
            <person name="Taylor A."/>
            <person name="Grigoriev I.V."/>
            <person name="Nagy L.G."/>
            <person name="Martin F."/>
            <person name="Kauserud H."/>
        </authorList>
    </citation>
    <scope>NUCLEOTIDE SEQUENCE</scope>
    <source>
        <strain evidence="2">CBHHK182m</strain>
    </source>
</reference>
<gene>
    <name evidence="2" type="ORF">B0H16DRAFT_1738789</name>
</gene>
<feature type="region of interest" description="Disordered" evidence="1">
    <location>
        <begin position="1"/>
        <end position="175"/>
    </location>
</feature>
<accession>A0AAD7MJJ9</accession>
<feature type="compositionally biased region" description="Basic and acidic residues" evidence="1">
    <location>
        <begin position="45"/>
        <end position="60"/>
    </location>
</feature>
<name>A0AAD7MJJ9_9AGAR</name>
<dbReference type="Proteomes" id="UP001215598">
    <property type="component" value="Unassembled WGS sequence"/>
</dbReference>
<comment type="caution">
    <text evidence="2">The sequence shown here is derived from an EMBL/GenBank/DDBJ whole genome shotgun (WGS) entry which is preliminary data.</text>
</comment>
<evidence type="ECO:0000313" key="3">
    <source>
        <dbReference type="Proteomes" id="UP001215598"/>
    </source>
</evidence>
<evidence type="ECO:0000313" key="2">
    <source>
        <dbReference type="EMBL" id="KAJ7720533.1"/>
    </source>
</evidence>
<dbReference type="EMBL" id="JARKIB010000239">
    <property type="protein sequence ID" value="KAJ7720533.1"/>
    <property type="molecule type" value="Genomic_DNA"/>
</dbReference>
<sequence length="339" mass="36803">MTGGRDDSAPGRLPVEGHSAGGRLAEGRSEVNRDGYQPSRGGSPRRADDERLDATLDAERGPGGAGIGVGEQYVHRAEQQHQPVVGGGAVNARAHVEERPVENGQGGANPPIQHLNYGGPFLQPVPNNQPPQNGAPPPVNNGHVNQGNPFLQPMPNDGAPRNDTPPPAYLPPFVGNLYDDFEERDEQPRFGGRHKPPPKSKKTLKASLKISGLNIKGNGDDKWYRVWQEMRETRTAVMIVGEAHMDDALKSQMNTLFARQLRVEFTPDPTAPRVRAGLAIVLNKSLVLTEGVKTWEIVPGRALLLEMLNVDGKKPLSILGVYALNPPGENAEFWRTILT</sequence>
<protein>
    <submittedName>
        <fullName evidence="2">Uncharacterized protein</fullName>
    </submittedName>
</protein>
<feature type="compositionally biased region" description="Pro residues" evidence="1">
    <location>
        <begin position="127"/>
        <end position="139"/>
    </location>
</feature>
<evidence type="ECO:0000256" key="1">
    <source>
        <dbReference type="SAM" id="MobiDB-lite"/>
    </source>
</evidence>
<organism evidence="2 3">
    <name type="scientific">Mycena metata</name>
    <dbReference type="NCBI Taxonomy" id="1033252"/>
    <lineage>
        <taxon>Eukaryota</taxon>
        <taxon>Fungi</taxon>
        <taxon>Dikarya</taxon>
        <taxon>Basidiomycota</taxon>
        <taxon>Agaricomycotina</taxon>
        <taxon>Agaricomycetes</taxon>
        <taxon>Agaricomycetidae</taxon>
        <taxon>Agaricales</taxon>
        <taxon>Marasmiineae</taxon>
        <taxon>Mycenaceae</taxon>
        <taxon>Mycena</taxon>
    </lineage>
</organism>